<keyword evidence="2" id="KW-1185">Reference proteome</keyword>
<dbReference type="EMBL" id="NRSG01000028">
    <property type="protein sequence ID" value="MBK1657775.1"/>
    <property type="molecule type" value="Genomic_DNA"/>
</dbReference>
<evidence type="ECO:0000313" key="2">
    <source>
        <dbReference type="Proteomes" id="UP000697995"/>
    </source>
</evidence>
<dbReference type="Proteomes" id="UP000697995">
    <property type="component" value="Unassembled WGS sequence"/>
</dbReference>
<comment type="caution">
    <text evidence="1">The sequence shown here is derived from an EMBL/GenBank/DDBJ whole genome shotgun (WGS) entry which is preliminary data.</text>
</comment>
<evidence type="ECO:0000313" key="1">
    <source>
        <dbReference type="EMBL" id="MBK1657775.1"/>
    </source>
</evidence>
<proteinExistence type="predicted"/>
<protein>
    <recommendedName>
        <fullName evidence="3">Transposase</fullName>
    </recommendedName>
</protein>
<organism evidence="1 2">
    <name type="scientific">Paracraurococcus ruber</name>
    <dbReference type="NCBI Taxonomy" id="77675"/>
    <lineage>
        <taxon>Bacteria</taxon>
        <taxon>Pseudomonadati</taxon>
        <taxon>Pseudomonadota</taxon>
        <taxon>Alphaproteobacteria</taxon>
        <taxon>Acetobacterales</taxon>
        <taxon>Roseomonadaceae</taxon>
        <taxon>Paracraurococcus</taxon>
    </lineage>
</organism>
<reference evidence="1 2" key="1">
    <citation type="journal article" date="2020" name="Microorganisms">
        <title>Osmotic Adaptation and Compatible Solute Biosynthesis of Phototrophic Bacteria as Revealed from Genome Analyses.</title>
        <authorList>
            <person name="Imhoff J.F."/>
            <person name="Rahn T."/>
            <person name="Kunzel S."/>
            <person name="Keller A."/>
            <person name="Neulinger S.C."/>
        </authorList>
    </citation>
    <scope>NUCLEOTIDE SEQUENCE [LARGE SCALE GENOMIC DNA]</scope>
    <source>
        <strain evidence="1 2">DSM 15382</strain>
    </source>
</reference>
<evidence type="ECO:0008006" key="3">
    <source>
        <dbReference type="Google" id="ProtNLM"/>
    </source>
</evidence>
<name>A0ABS1CTQ6_9PROT</name>
<dbReference type="RefSeq" id="WP_133220953.1">
    <property type="nucleotide sequence ID" value="NZ_NRSG01000028.1"/>
</dbReference>
<gene>
    <name evidence="1" type="ORF">CKO45_05970</name>
</gene>
<accession>A0ABS1CTQ6</accession>
<sequence length="125" mass="13741">MATFIGDGAYHREDVDAEVAAHHFGAAVVVPPRPDAVPSVAAETAPTQRDAYFQCIAERGRMGWQHASGYKWRALVEADVSRWKRVIGDGLRSRTNGRQATAVAIAVNRLNRMLEQGRPECVRVA</sequence>